<dbReference type="GO" id="GO:0016491">
    <property type="term" value="F:oxidoreductase activity"/>
    <property type="evidence" value="ECO:0007669"/>
    <property type="project" value="InterPro"/>
</dbReference>
<dbReference type="SUPFAM" id="SSF51735">
    <property type="entry name" value="NAD(P)-binding Rossmann-fold domains"/>
    <property type="match status" value="1"/>
</dbReference>
<dbReference type="SUPFAM" id="SSF50129">
    <property type="entry name" value="GroES-like"/>
    <property type="match status" value="1"/>
</dbReference>
<dbReference type="InterPro" id="IPR036291">
    <property type="entry name" value="NAD(P)-bd_dom_sf"/>
</dbReference>
<evidence type="ECO:0000313" key="3">
    <source>
        <dbReference type="EMBL" id="GAD51173.1"/>
    </source>
</evidence>
<sequence>MRAMVLNEFGGPDVLHMADIDRPRAAPGNVIIQVAYASVNPADWKSREGWLSQYFQYQFPFVVGFDAAGIVAEVGEGVTTLAVGDRVVTASNQGLGERGTYAEYVASAEERCVKLPDTVSLRDAAAMPTAAITAYEAVHDVGAVSTGARVLINGGAGGTGSYAIQLAHQAGARVAATCSPGNADYVKSLGAELAINYREGNVADAVHAWAPEGVDLVVDTVGQGTLVDAVEFTRRGGVITPIATLIADEIHVDPARADTLGVRVVPTMASYLNQPRQLRALVAALVGGKITAPAITVMPLAQAGDAHRQVQDGHVRGKIVLDVNAALDQ</sequence>
<dbReference type="PANTHER" id="PTHR44154">
    <property type="entry name" value="QUINONE OXIDOREDUCTASE"/>
    <property type="match status" value="1"/>
</dbReference>
<organism evidence="3 4">
    <name type="scientific">Caenibius tardaugens NBRC 16725</name>
    <dbReference type="NCBI Taxonomy" id="1219035"/>
    <lineage>
        <taxon>Bacteria</taxon>
        <taxon>Pseudomonadati</taxon>
        <taxon>Pseudomonadota</taxon>
        <taxon>Alphaproteobacteria</taxon>
        <taxon>Sphingomonadales</taxon>
        <taxon>Erythrobacteraceae</taxon>
        <taxon>Caenibius</taxon>
    </lineage>
</organism>
<dbReference type="AlphaFoldDB" id="U3A8T0"/>
<dbReference type="CDD" id="cd05289">
    <property type="entry name" value="MDR_like_2"/>
    <property type="match status" value="1"/>
</dbReference>
<gene>
    <name evidence="3" type="ORF">NT2_25_00090</name>
</gene>
<comment type="caution">
    <text evidence="3">The sequence shown here is derived from an EMBL/GenBank/DDBJ whole genome shotgun (WGS) entry which is preliminary data.</text>
</comment>
<dbReference type="PANTHER" id="PTHR44154:SF1">
    <property type="entry name" value="QUINONE OXIDOREDUCTASE"/>
    <property type="match status" value="1"/>
</dbReference>
<dbReference type="Proteomes" id="UP000016568">
    <property type="component" value="Unassembled WGS sequence"/>
</dbReference>
<keyword evidence="4" id="KW-1185">Reference proteome</keyword>
<reference evidence="3 4" key="1">
    <citation type="submission" date="2013-09" db="EMBL/GenBank/DDBJ databases">
        <title>Whole genome shotgun sequence of Novosphingobium tardaugens NBRC 16725.</title>
        <authorList>
            <person name="Isaki S."/>
            <person name="Hosoyama A."/>
            <person name="Tsuchikane K."/>
            <person name="Katsumata H."/>
            <person name="Ando Y."/>
            <person name="Yamazaki S."/>
            <person name="Fujita N."/>
        </authorList>
    </citation>
    <scope>NUCLEOTIDE SEQUENCE [LARGE SCALE GENOMIC DNA]</scope>
    <source>
        <strain evidence="3 4">NBRC 16725</strain>
    </source>
</reference>
<evidence type="ECO:0000313" key="4">
    <source>
        <dbReference type="Proteomes" id="UP000016568"/>
    </source>
</evidence>
<dbReference type="RefSeq" id="WP_021691991.1">
    <property type="nucleotide sequence ID" value="NZ_BASZ01000025.1"/>
</dbReference>
<dbReference type="eggNOG" id="COG0604">
    <property type="taxonomic scope" value="Bacteria"/>
</dbReference>
<dbReference type="SMART" id="SM00829">
    <property type="entry name" value="PKS_ER"/>
    <property type="match status" value="1"/>
</dbReference>
<keyword evidence="1" id="KW-0521">NADP</keyword>
<proteinExistence type="predicted"/>
<name>U3A8T0_9SPHN</name>
<dbReference type="Gene3D" id="3.90.180.10">
    <property type="entry name" value="Medium-chain alcohol dehydrogenases, catalytic domain"/>
    <property type="match status" value="1"/>
</dbReference>
<accession>U3A8T0</accession>
<feature type="domain" description="Enoyl reductase (ER)" evidence="2">
    <location>
        <begin position="10"/>
        <end position="321"/>
    </location>
</feature>
<evidence type="ECO:0000256" key="1">
    <source>
        <dbReference type="ARBA" id="ARBA00022857"/>
    </source>
</evidence>
<dbReference type="Pfam" id="PF13602">
    <property type="entry name" value="ADH_zinc_N_2"/>
    <property type="match status" value="1"/>
</dbReference>
<dbReference type="EMBL" id="BASZ01000025">
    <property type="protein sequence ID" value="GAD51173.1"/>
    <property type="molecule type" value="Genomic_DNA"/>
</dbReference>
<dbReference type="InterPro" id="IPR011032">
    <property type="entry name" value="GroES-like_sf"/>
</dbReference>
<dbReference type="Gene3D" id="3.40.50.720">
    <property type="entry name" value="NAD(P)-binding Rossmann-like Domain"/>
    <property type="match status" value="1"/>
</dbReference>
<protein>
    <submittedName>
        <fullName evidence="3">Putative oxidoreductase</fullName>
    </submittedName>
</protein>
<dbReference type="InterPro" id="IPR051603">
    <property type="entry name" value="Zinc-ADH_QOR/CCCR"/>
</dbReference>
<dbReference type="InterPro" id="IPR013154">
    <property type="entry name" value="ADH-like_N"/>
</dbReference>
<evidence type="ECO:0000259" key="2">
    <source>
        <dbReference type="SMART" id="SM00829"/>
    </source>
</evidence>
<dbReference type="Pfam" id="PF08240">
    <property type="entry name" value="ADH_N"/>
    <property type="match status" value="1"/>
</dbReference>
<dbReference type="InterPro" id="IPR020843">
    <property type="entry name" value="ER"/>
</dbReference>